<feature type="transmembrane region" description="Helical" evidence="1">
    <location>
        <begin position="6"/>
        <end position="27"/>
    </location>
</feature>
<evidence type="ECO:0000313" key="2">
    <source>
        <dbReference type="EMBL" id="AMY08823.1"/>
    </source>
</evidence>
<dbReference type="KEGG" id="abac:LuPra_02029"/>
<protein>
    <submittedName>
        <fullName evidence="2">Uncharacterized protein</fullName>
    </submittedName>
</protein>
<accession>A0A143PKP1</accession>
<dbReference type="AlphaFoldDB" id="A0A143PKP1"/>
<dbReference type="STRING" id="1855912.LuPra_02029"/>
<evidence type="ECO:0000256" key="1">
    <source>
        <dbReference type="SAM" id="Phobius"/>
    </source>
</evidence>
<dbReference type="EMBL" id="CP015136">
    <property type="protein sequence ID" value="AMY08823.1"/>
    <property type="molecule type" value="Genomic_DNA"/>
</dbReference>
<organism evidence="2 3">
    <name type="scientific">Luteitalea pratensis</name>
    <dbReference type="NCBI Taxonomy" id="1855912"/>
    <lineage>
        <taxon>Bacteria</taxon>
        <taxon>Pseudomonadati</taxon>
        <taxon>Acidobacteriota</taxon>
        <taxon>Vicinamibacteria</taxon>
        <taxon>Vicinamibacterales</taxon>
        <taxon>Vicinamibacteraceae</taxon>
        <taxon>Luteitalea</taxon>
    </lineage>
</organism>
<keyword evidence="1" id="KW-1133">Transmembrane helix</keyword>
<feature type="transmembrane region" description="Helical" evidence="1">
    <location>
        <begin position="32"/>
        <end position="51"/>
    </location>
</feature>
<keyword evidence="1" id="KW-0472">Membrane</keyword>
<sequence length="81" mass="9057">MEWIFRTWTLMFWVPLIASAATGWFALGRGLLARPVPLVLWFLTALLLQFASGPFSMAWTSGLVAQSALAIYLSIRLKLEA</sequence>
<evidence type="ECO:0000313" key="3">
    <source>
        <dbReference type="Proteomes" id="UP000076079"/>
    </source>
</evidence>
<proteinExistence type="predicted"/>
<keyword evidence="3" id="KW-1185">Reference proteome</keyword>
<reference evidence="2 3" key="1">
    <citation type="journal article" date="2016" name="Genome Announc.">
        <title>First Complete Genome Sequence of a Subdivision 6 Acidobacterium Strain.</title>
        <authorList>
            <person name="Huang S."/>
            <person name="Vieira S."/>
            <person name="Bunk B."/>
            <person name="Riedel T."/>
            <person name="Sproer C."/>
            <person name="Overmann J."/>
        </authorList>
    </citation>
    <scope>NUCLEOTIDE SEQUENCE [LARGE SCALE GENOMIC DNA]</scope>
    <source>
        <strain evidence="3">DSM 100886 HEG_-6_39</strain>
    </source>
</reference>
<gene>
    <name evidence="2" type="ORF">LuPra_02029</name>
</gene>
<dbReference type="Proteomes" id="UP000076079">
    <property type="component" value="Chromosome"/>
</dbReference>
<reference evidence="3" key="2">
    <citation type="submission" date="2016-04" db="EMBL/GenBank/DDBJ databases">
        <title>First Complete Genome Sequence of a Subdivision 6 Acidobacterium.</title>
        <authorList>
            <person name="Huang S."/>
            <person name="Vieira S."/>
            <person name="Bunk B."/>
            <person name="Riedel T."/>
            <person name="Sproeer C."/>
            <person name="Overmann J."/>
        </authorList>
    </citation>
    <scope>NUCLEOTIDE SEQUENCE [LARGE SCALE GENOMIC DNA]</scope>
    <source>
        <strain evidence="3">DSM 100886 HEG_-6_39</strain>
    </source>
</reference>
<keyword evidence="1" id="KW-0812">Transmembrane</keyword>
<name>A0A143PKP1_LUTPR</name>